<evidence type="ECO:0000256" key="2">
    <source>
        <dbReference type="ARBA" id="ARBA00023015"/>
    </source>
</evidence>
<dbReference type="InterPro" id="IPR005119">
    <property type="entry name" value="LysR_subst-bd"/>
</dbReference>
<dbReference type="InterPro" id="IPR000847">
    <property type="entry name" value="LysR_HTH_N"/>
</dbReference>
<reference evidence="6" key="1">
    <citation type="journal article" date="2015" name="Nature">
        <title>Complex archaea that bridge the gap between prokaryotes and eukaryotes.</title>
        <authorList>
            <person name="Spang A."/>
            <person name="Saw J.H."/>
            <person name="Jorgensen S.L."/>
            <person name="Zaremba-Niedzwiedzka K."/>
            <person name="Martijn J."/>
            <person name="Lind A.E."/>
            <person name="van Eijk R."/>
            <person name="Schleper C."/>
            <person name="Guy L."/>
            <person name="Ettema T.J."/>
        </authorList>
    </citation>
    <scope>NUCLEOTIDE SEQUENCE</scope>
</reference>
<dbReference type="GO" id="GO:0003700">
    <property type="term" value="F:DNA-binding transcription factor activity"/>
    <property type="evidence" value="ECO:0007669"/>
    <property type="project" value="InterPro"/>
</dbReference>
<dbReference type="EMBL" id="LAZR01000005">
    <property type="protein sequence ID" value="KKO10148.1"/>
    <property type="molecule type" value="Genomic_DNA"/>
</dbReference>
<dbReference type="SUPFAM" id="SSF53850">
    <property type="entry name" value="Periplasmic binding protein-like II"/>
    <property type="match status" value="1"/>
</dbReference>
<dbReference type="Pfam" id="PF00126">
    <property type="entry name" value="HTH_1"/>
    <property type="match status" value="1"/>
</dbReference>
<dbReference type="SUPFAM" id="SSF46785">
    <property type="entry name" value="Winged helix' DNA-binding domain"/>
    <property type="match status" value="1"/>
</dbReference>
<evidence type="ECO:0000256" key="4">
    <source>
        <dbReference type="ARBA" id="ARBA00023163"/>
    </source>
</evidence>
<dbReference type="Gene3D" id="3.40.190.290">
    <property type="match status" value="1"/>
</dbReference>
<keyword evidence="4" id="KW-0804">Transcription</keyword>
<name>A0A0F9WCM7_9ZZZZ</name>
<keyword evidence="3" id="KW-0238">DNA-binding</keyword>
<organism evidence="6">
    <name type="scientific">marine sediment metagenome</name>
    <dbReference type="NCBI Taxonomy" id="412755"/>
    <lineage>
        <taxon>unclassified sequences</taxon>
        <taxon>metagenomes</taxon>
        <taxon>ecological metagenomes</taxon>
    </lineage>
</organism>
<proteinExistence type="inferred from homology"/>
<dbReference type="AlphaFoldDB" id="A0A0F9WCM7"/>
<evidence type="ECO:0000313" key="6">
    <source>
        <dbReference type="EMBL" id="KKO10148.1"/>
    </source>
</evidence>
<dbReference type="PROSITE" id="PS50931">
    <property type="entry name" value="HTH_LYSR"/>
    <property type="match status" value="1"/>
</dbReference>
<gene>
    <name evidence="6" type="ORF">LCGC14_0026800</name>
</gene>
<dbReference type="InterPro" id="IPR036388">
    <property type="entry name" value="WH-like_DNA-bd_sf"/>
</dbReference>
<protein>
    <recommendedName>
        <fullName evidence="5">HTH lysR-type domain-containing protein</fullName>
    </recommendedName>
</protein>
<dbReference type="InterPro" id="IPR036390">
    <property type="entry name" value="WH_DNA-bd_sf"/>
</dbReference>
<dbReference type="GO" id="GO:0000976">
    <property type="term" value="F:transcription cis-regulatory region binding"/>
    <property type="evidence" value="ECO:0007669"/>
    <property type="project" value="TreeGrafter"/>
</dbReference>
<comment type="caution">
    <text evidence="6">The sequence shown here is derived from an EMBL/GenBank/DDBJ whole genome shotgun (WGS) entry which is preliminary data.</text>
</comment>
<accession>A0A0F9WCM7</accession>
<feature type="domain" description="HTH lysR-type" evidence="5">
    <location>
        <begin position="10"/>
        <end position="67"/>
    </location>
</feature>
<evidence type="ECO:0000256" key="3">
    <source>
        <dbReference type="ARBA" id="ARBA00023125"/>
    </source>
</evidence>
<evidence type="ECO:0000259" key="5">
    <source>
        <dbReference type="PROSITE" id="PS50931"/>
    </source>
</evidence>
<dbReference type="Gene3D" id="1.10.10.10">
    <property type="entry name" value="Winged helix-like DNA-binding domain superfamily/Winged helix DNA-binding domain"/>
    <property type="match status" value="1"/>
</dbReference>
<dbReference type="PANTHER" id="PTHR30126">
    <property type="entry name" value="HTH-TYPE TRANSCRIPTIONAL REGULATOR"/>
    <property type="match status" value="1"/>
</dbReference>
<dbReference type="Pfam" id="PF03466">
    <property type="entry name" value="LysR_substrate"/>
    <property type="match status" value="1"/>
</dbReference>
<evidence type="ECO:0000256" key="1">
    <source>
        <dbReference type="ARBA" id="ARBA00009437"/>
    </source>
</evidence>
<comment type="similarity">
    <text evidence="1">Belongs to the LysR transcriptional regulatory family.</text>
</comment>
<keyword evidence="2" id="KW-0805">Transcription regulation</keyword>
<sequence length="329" mass="36866">MALAMKIRQLTFRLLQVYADVVRTGSITVTANRLHLTQPTVSQQLKRLREIVGEPIVRQEEGRIVPTEVGQALYQLSQDLLSRADVFSQYLDEYNSGGRGHFSIGLVNTAQYVLPRLLGPFSQANPQVDVTVEVGNRQQMLNRFERHEDDIYVFSHPPIDDAVLAAPFLSNPLVLVGPENCRWAGVEGLTMNDLKEERFLLREPGSATRHTFNAWLDSAGIELRSTQQIASNEAIRLAVASGMGLAVLSRHIVADSPKGVQELPLQGFPLKSRWHFVVRRERRLPPAAYRFLSFVQEALAREFEEPEGEAAVAELLKALNQARPLSKPQ</sequence>
<dbReference type="PANTHER" id="PTHR30126:SF5">
    <property type="entry name" value="HTH-TYPE TRANSCRIPTIONAL ACTIVATOR CMPR"/>
    <property type="match status" value="1"/>
</dbReference>